<feature type="compositionally biased region" description="Basic residues" evidence="1">
    <location>
        <begin position="390"/>
        <end position="405"/>
    </location>
</feature>
<feature type="compositionally biased region" description="Low complexity" evidence="1">
    <location>
        <begin position="1999"/>
        <end position="2013"/>
    </location>
</feature>
<protein>
    <submittedName>
        <fullName evidence="3">Uncharacterized protein</fullName>
    </submittedName>
</protein>
<sequence length="2584" mass="282797">MNIVNCDSQFTGEGEVALSSNAESQPTGSYSAEFTLQLPPNASLLVRPTRLDLLAPMLTAELTPYSGQSMSMERLANKLNCSGGDEIWAYGGVICGGAGRHICVSGDADACRYDTFRVRLLVQRKLLNGSRRAHSYEGLDSWGGVPYVKRVTVQWQFVQPGPLPDQIMPAIGRVEDALRHLKSGVTQAEAMMRRQHNSNKIRSYNSLKEDKKFTRKFKRKEAVLQACKETLRQTQFADATDKLIRLSVKCQHQLLKSHLSTEKRRSGLFIEEFTDVNFNVQIESPATSSFAAVYSPLVNRFRCLVFRVKLSDPFATKLTKLMTDSFNQRMKHRRRSTKKVYRLVKKLIETRLLATLSMTELPTNARQGFVKFIPRTNGTQSAMRPISARPQRRSFGRRRRRRPLRHRQRRFRKRLKKFLKRHTMLQDIISELKLEFDSFNKSLSDSLSGSRTPNSEATGWTPRFSMDLKTDPINPLPMEYLAVYVYAAPVSRLSRPGPHRRPYSLFGFKIDGYISSAKLRRMLAADFPAVVDETRLAELRESAAALSSLERRGSNADSKASRFCTTIAREPGGSNLYRPTFPKSRRRWQIGTFTYIDNYNCTDVRSTYNVVMRRISVKIFSFASDVLPLYVVIVRILHKIADAMQDYTVTIEFALMHQLPLEDLEVRPTPSLLQLHPVTASRLLLSLFKSAAFETCALDLAGNSTPVIFALAGTGDSEMESALLSICVWDLPGSDRKSYKKIKAVQQKQFGGASSQHRAMEEFQDRRRNSAETTARAFVFLKAAVHDSHQTIRLLSVRQGRSHRSPVACWRISGPRSLLQLVRLGSQRGRLSIKGLAVGKLLKVSGEEPAPIRNQVPNEHSPSSCKQWLQATSLPSRPWDTVQINIKGPLSRTPQDNINVLSRWPTLWSGRGNSAGRMFISSCRGYRPSATSVKHGNSVSTVQEGDLVMLSCKVMARRRAWERTKSARSVGSVGRPSVAQQAVHVSTGSGLTPPERALQDRKAARSSPECAESSCRSSVAVSVRVSALYSRTFSTTACQSRALSRSGSVSDWTTARIEHKAAQASPLRRRRSSSMWGTRPPRYGSSTDCRRSSSSRLKSFAVQDISEIPRWSSFHVVPAFFGIGTLCATVYSVSAGALASTQFMTHVTWEATQQSRSASTGTSSGPSALPPDVFRANSTTFFVAKSGVFQWEHKAGGQRRRRFPHDAGKEVAQFISALLRGVTGFLRPIRVRTGVHTALFMPVPAAVMDITASSTAACCRSSRSRSNASSASPVGRRFLRSRSMLSRACLMVGSLCQTGSDFLRWPQKQRDRLLRSGSNGGADVGILRLALVSKRADEGARELTLHVVGNAAAFASANQRMIELRQSPRGVPGACVPPPSLAARKGDQAGRGLAELVFADNRYSRSSRSSSASVLAFSRPGQRASARTTSVSEHCQRVAVWHLFQLPSQEVEEGTSLLGVSSGGCIRAEQPDAAGAQSQVDPNQSRGQRDAVHALLEARSDHHADPAPAAVVCRRVQEAPAGSEVLRVEPRLSHDRNLQRDEVQLDWGRQAPDRATESPSPVALAPPLSATLRAALTSANPCCAELCCRSRSAAVKAEIINATGPQYIVKGPPLGTSARQRLYTTGCVELSNYPPDHLLRPQRQRGDARVIIRPKVRLQQAAVSAIQPVQYSAINIVEMAVCHAQQELPAGRRLCGSNTAQWNTMPVDRAYSRMSLCGRRGSQPAPTAAEQASSAALLAQYMATLLLRPLVAMATPDQQAADSLVDCRQAAKEGAEPQAVRVEQGAADGADEAAAPAGGLKRRGERRDEAQRHGADQTAVVVSIRAPRGPPPLPGRARKAACAHLGSQPEGDGRSWVAGGFSAESPRMNLGGKPGAFLSGHYRGFRSKHTDAAEQTEGIQRSASSSHLLKNSCGPMASKVTVGAYSRMSLCGRRGSQPAPTAAEQASSAALLAQYMATLLLRPLVAMATPDQQAADSLVDCRQAAKEGAEPQAVRVEQGAADGADEAAAPAGGLKRRGERRDEAQRRLETEAEGEHAAEFLGGRRLRRSDAAGVAFKAGRQAGRLSGMGSAAPDPQHRGETDGQRSEHLDEEGGHAGAERTARQVPQVAIGELVEIEASQASDGLEQQEEQVGHDHEAEKHVAALVANVAHAEQFVGFHAAKDEYGDSQADWQNPGGQVKIAGPLGHSLRAPLPAGLQQPVGVVQTLADEHQLTCERIAVAGGRLPASDEADKSAMNTTGRTGYLNLGLSIRKVKMVARELNAHRLARTPIQMSARRLSSSLNRSWPLQRSAQSPVWLMYAYCRLLRMWRQSGWKDLARTAARQARRRSFQSMLDSAAPPSTSFDGGRTAGPFDGPLPSGQKDCDVDESSRSLSGLPSMHMSSPRWLLIGNRVQLRKVGHLKPNFSSTGRHRCWTRSHSGRHGPMGPSNQKLTSWRCLSGHRGATLLLADFSISFSRDRGGTSRIRTSDHDWMLDTLLTKTREAAVELMSSRGNGSAAELRARASQASAMYFSSPLIVTVSNQLVELPISRSTCGSRSTRHGRESTRLIHSCWLRLSLRRIKLKADLHRLRKQLTVQLHIGFAA</sequence>
<feature type="region of interest" description="Disordered" evidence="1">
    <location>
        <begin position="1774"/>
        <end position="1854"/>
    </location>
</feature>
<accession>A0A1I8GPL9</accession>
<keyword evidence="2" id="KW-1185">Reference proteome</keyword>
<feature type="region of interest" description="Disordered" evidence="1">
    <location>
        <begin position="2060"/>
        <end position="2103"/>
    </location>
</feature>
<feature type="compositionally biased region" description="Polar residues" evidence="1">
    <location>
        <begin position="2330"/>
        <end position="2344"/>
    </location>
</feature>
<feature type="compositionally biased region" description="Polar residues" evidence="1">
    <location>
        <begin position="978"/>
        <end position="990"/>
    </location>
</feature>
<proteinExistence type="predicted"/>
<feature type="region of interest" description="Disordered" evidence="1">
    <location>
        <begin position="1988"/>
        <end position="2041"/>
    </location>
</feature>
<feature type="region of interest" description="Disordered" evidence="1">
    <location>
        <begin position="963"/>
        <end position="1009"/>
    </location>
</feature>
<reference evidence="3" key="1">
    <citation type="submission" date="2016-11" db="UniProtKB">
        <authorList>
            <consortium name="WormBaseParasite"/>
        </authorList>
    </citation>
    <scope>IDENTIFICATION</scope>
</reference>
<dbReference type="Proteomes" id="UP000095280">
    <property type="component" value="Unplaced"/>
</dbReference>
<evidence type="ECO:0000256" key="1">
    <source>
        <dbReference type="SAM" id="MobiDB-lite"/>
    </source>
</evidence>
<feature type="region of interest" description="Disordered" evidence="1">
    <location>
        <begin position="380"/>
        <end position="405"/>
    </location>
</feature>
<feature type="compositionally biased region" description="Low complexity" evidence="1">
    <location>
        <begin position="1785"/>
        <end position="1799"/>
    </location>
</feature>
<feature type="region of interest" description="Disordered" evidence="1">
    <location>
        <begin position="1060"/>
        <end position="1090"/>
    </location>
</feature>
<feature type="compositionally biased region" description="Basic and acidic residues" evidence="1">
    <location>
        <begin position="1805"/>
        <end position="1815"/>
    </location>
</feature>
<evidence type="ECO:0000313" key="3">
    <source>
        <dbReference type="WBParaSite" id="maker-uti_cns_0002574-snap-gene-0.6-mRNA-1"/>
    </source>
</evidence>
<feature type="compositionally biased region" description="Basic and acidic residues" evidence="1">
    <location>
        <begin position="2075"/>
        <end position="2102"/>
    </location>
</feature>
<feature type="compositionally biased region" description="Basic and acidic residues" evidence="1">
    <location>
        <begin position="2019"/>
        <end position="2038"/>
    </location>
</feature>
<evidence type="ECO:0000313" key="2">
    <source>
        <dbReference type="Proteomes" id="UP000095280"/>
    </source>
</evidence>
<name>A0A1I8GPL9_9PLAT</name>
<organism evidence="2 3">
    <name type="scientific">Macrostomum lignano</name>
    <dbReference type="NCBI Taxonomy" id="282301"/>
    <lineage>
        <taxon>Eukaryota</taxon>
        <taxon>Metazoa</taxon>
        <taxon>Spiralia</taxon>
        <taxon>Lophotrochozoa</taxon>
        <taxon>Platyhelminthes</taxon>
        <taxon>Rhabditophora</taxon>
        <taxon>Macrostomorpha</taxon>
        <taxon>Macrostomida</taxon>
        <taxon>Macrostomidae</taxon>
        <taxon>Macrostomum</taxon>
    </lineage>
</organism>
<feature type="region of interest" description="Disordered" evidence="1">
    <location>
        <begin position="2330"/>
        <end position="2377"/>
    </location>
</feature>
<dbReference type="WBParaSite" id="maker-uti_cns_0002574-snap-gene-0.6-mRNA-1">
    <property type="protein sequence ID" value="maker-uti_cns_0002574-snap-gene-0.6-mRNA-1"/>
    <property type="gene ID" value="maker-uti_cns_0002574-snap-gene-0.6"/>
</dbReference>